<dbReference type="PANTHER" id="PTHR46635:SF1">
    <property type="entry name" value="GLYCOSYL TRANSFERASE FAMILY 1 PROTEIN"/>
    <property type="match status" value="1"/>
</dbReference>
<proteinExistence type="predicted"/>
<protein>
    <recommendedName>
        <fullName evidence="3">Glycosyl transferase family 1 domain-containing protein</fullName>
    </recommendedName>
</protein>
<dbReference type="AlphaFoldDB" id="A0A7J7CCV1"/>
<keyword evidence="5" id="KW-1185">Reference proteome</keyword>
<dbReference type="InterPro" id="IPR001296">
    <property type="entry name" value="Glyco_trans_1"/>
</dbReference>
<evidence type="ECO:0000259" key="3">
    <source>
        <dbReference type="Pfam" id="PF00534"/>
    </source>
</evidence>
<organism evidence="4 5">
    <name type="scientific">Tripterygium wilfordii</name>
    <name type="common">Thunder God vine</name>
    <dbReference type="NCBI Taxonomy" id="458696"/>
    <lineage>
        <taxon>Eukaryota</taxon>
        <taxon>Viridiplantae</taxon>
        <taxon>Streptophyta</taxon>
        <taxon>Embryophyta</taxon>
        <taxon>Tracheophyta</taxon>
        <taxon>Spermatophyta</taxon>
        <taxon>Magnoliopsida</taxon>
        <taxon>eudicotyledons</taxon>
        <taxon>Gunneridae</taxon>
        <taxon>Pentapetalae</taxon>
        <taxon>rosids</taxon>
        <taxon>fabids</taxon>
        <taxon>Celastrales</taxon>
        <taxon>Celastraceae</taxon>
        <taxon>Tripterygium</taxon>
    </lineage>
</organism>
<evidence type="ECO:0000313" key="5">
    <source>
        <dbReference type="Proteomes" id="UP000593562"/>
    </source>
</evidence>
<evidence type="ECO:0000256" key="1">
    <source>
        <dbReference type="ARBA" id="ARBA00022676"/>
    </source>
</evidence>
<name>A0A7J7CCV1_TRIWF</name>
<dbReference type="Gene3D" id="3.40.50.2000">
    <property type="entry name" value="Glycogen Phosphorylase B"/>
    <property type="match status" value="1"/>
</dbReference>
<sequence length="908" mass="104651">MTLATALLEIGYTIEVYSLKDGPAHTIWKEIGVSVSIITISHKDVPVVDWLNYDGILLNSLEAKDVFSCFMQEPLNSIPLIWTVHEAALAIRSKQYASAWQIDLLNDWKNLFNRATVVVFPTYALPMIYSAFDAGNYYVIPGSPAKAWEAESMMAFYKDDLRAKMGYGTDGFVIAVVGSEFLYRGLWLEHALVLQSLSPLCAVDNLNSNLKILILSGHSTNNYSAAVEAIALKLKYPRGAVKHISTDGDAEGVLSIADIVVYGSFLEEKSFPQILVKAMCFGKLVIAPDLSMIKKYVDDRVNGYLFPKENIKVLPQIILRATSKGKLSPLSSNVASLARETAKNLMVSETIDGYALLLQKVLKLPSEVSCPKEVSEIPSKYKKEWSWHLVKDFLNSTYENKSLRSYRFLEKVEEQWNNTQKVSSDFTNATDDSYLFDFWAEERYSEMVDSRRRREEEELKDRTEQPHEKWEDLYRKAKRAGLLRDQLHERDVGELERAGQPLCIYEPYFGEGTWPFLHLNSLYRGIGLSSEGRRQWTDDIDAPSRLLLLNNPYYRDTLGEYGAFFAIANRVDQIHKHAWIGFQSWRTTARQASLSRIAEKSLLDSIESGSLGDTLYFWVRMDMDPRNRLRQDFWSFCDVINAGNCKFAFSETLKKMYGFKKDLDSLPSMPEDGDTWSVMHSWVLPTRSFLEFVMFSRMFVDALDAQMYDDHYQTGRCYLSLSKDKHCYSRLLELLINVWAYHSARGMVYINPVTGMMQEQHTVNNRRGKMWIQWFTYSTLKSMDEDLAEEADSDHPRRRWLWPSTGEVVWQGVLEREKEQRALQKERRNQRRKERISRMKARRKYPVIGRYVKPPPLEDKENLNSTMDTISPPLEDKENSNSTMDTISPPLEDMENSNPTMDTIKATK</sequence>
<dbReference type="SUPFAM" id="SSF53756">
    <property type="entry name" value="UDP-Glycosyltransferase/glycogen phosphorylase"/>
    <property type="match status" value="1"/>
</dbReference>
<keyword evidence="1" id="KW-0808">Transferase</keyword>
<dbReference type="FunCoup" id="A0A7J7CCV1">
    <property type="interactions" value="2727"/>
</dbReference>
<dbReference type="PANTHER" id="PTHR46635">
    <property type="entry name" value="GLYCOSYL TRANSFERASE FAMILY 1 PROTEIN"/>
    <property type="match status" value="1"/>
</dbReference>
<comment type="caution">
    <text evidence="4">The sequence shown here is derived from an EMBL/GenBank/DDBJ whole genome shotgun (WGS) entry which is preliminary data.</text>
</comment>
<keyword evidence="1" id="KW-0328">Glycosyltransferase</keyword>
<evidence type="ECO:0000313" key="4">
    <source>
        <dbReference type="EMBL" id="KAF5731765.1"/>
    </source>
</evidence>
<evidence type="ECO:0000256" key="2">
    <source>
        <dbReference type="SAM" id="MobiDB-lite"/>
    </source>
</evidence>
<reference evidence="4 5" key="1">
    <citation type="journal article" date="2020" name="Nat. Commun.">
        <title>Genome of Tripterygium wilfordii and identification of cytochrome P450 involved in triptolide biosynthesis.</title>
        <authorList>
            <person name="Tu L."/>
            <person name="Su P."/>
            <person name="Zhang Z."/>
            <person name="Gao L."/>
            <person name="Wang J."/>
            <person name="Hu T."/>
            <person name="Zhou J."/>
            <person name="Zhang Y."/>
            <person name="Zhao Y."/>
            <person name="Liu Y."/>
            <person name="Song Y."/>
            <person name="Tong Y."/>
            <person name="Lu Y."/>
            <person name="Yang J."/>
            <person name="Xu C."/>
            <person name="Jia M."/>
            <person name="Peters R.J."/>
            <person name="Huang L."/>
            <person name="Gao W."/>
        </authorList>
    </citation>
    <scope>NUCLEOTIDE SEQUENCE [LARGE SCALE GENOMIC DNA]</scope>
    <source>
        <strain evidence="5">cv. XIE 37</strain>
        <tissue evidence="4">Leaf</tissue>
    </source>
</reference>
<gene>
    <name evidence="4" type="ORF">HS088_TW18G00450</name>
</gene>
<feature type="domain" description="Glycosyl transferase family 1" evidence="3">
    <location>
        <begin position="207"/>
        <end position="325"/>
    </location>
</feature>
<dbReference type="Pfam" id="PF00534">
    <property type="entry name" value="Glycos_transf_1"/>
    <property type="match status" value="1"/>
</dbReference>
<dbReference type="EMBL" id="JAAARO010000018">
    <property type="protein sequence ID" value="KAF5731765.1"/>
    <property type="molecule type" value="Genomic_DNA"/>
</dbReference>
<dbReference type="GO" id="GO:0016757">
    <property type="term" value="F:glycosyltransferase activity"/>
    <property type="evidence" value="ECO:0007669"/>
    <property type="project" value="UniProtKB-KW"/>
</dbReference>
<accession>A0A7J7CCV1</accession>
<dbReference type="InParanoid" id="A0A7J7CCV1"/>
<dbReference type="Proteomes" id="UP000593562">
    <property type="component" value="Unassembled WGS sequence"/>
</dbReference>
<feature type="region of interest" description="Disordered" evidence="2">
    <location>
        <begin position="851"/>
        <end position="908"/>
    </location>
</feature>